<evidence type="ECO:0000256" key="1">
    <source>
        <dbReference type="SAM" id="MobiDB-lite"/>
    </source>
</evidence>
<keyword evidence="4" id="KW-1185">Reference proteome</keyword>
<feature type="chain" id="PRO_5022909203" evidence="2">
    <location>
        <begin position="22"/>
        <end position="672"/>
    </location>
</feature>
<feature type="region of interest" description="Disordered" evidence="1">
    <location>
        <begin position="375"/>
        <end position="401"/>
    </location>
</feature>
<accession>A0A5B8MQU3</accession>
<keyword evidence="2" id="KW-0732">Signal</keyword>
<proteinExistence type="predicted"/>
<organism evidence="3 4">
    <name type="scientific">Chloropicon primus</name>
    <dbReference type="NCBI Taxonomy" id="1764295"/>
    <lineage>
        <taxon>Eukaryota</taxon>
        <taxon>Viridiplantae</taxon>
        <taxon>Chlorophyta</taxon>
        <taxon>Chloropicophyceae</taxon>
        <taxon>Chloropicales</taxon>
        <taxon>Chloropicaceae</taxon>
        <taxon>Chloropicon</taxon>
    </lineage>
</organism>
<gene>
    <name evidence="3" type="ORF">A3770_09p53640</name>
</gene>
<feature type="compositionally biased region" description="Low complexity" evidence="1">
    <location>
        <begin position="512"/>
        <end position="524"/>
    </location>
</feature>
<dbReference type="OrthoDB" id="567589at2759"/>
<evidence type="ECO:0000256" key="2">
    <source>
        <dbReference type="SAM" id="SignalP"/>
    </source>
</evidence>
<evidence type="ECO:0000313" key="4">
    <source>
        <dbReference type="Proteomes" id="UP000316726"/>
    </source>
</evidence>
<feature type="compositionally biased region" description="Acidic residues" evidence="1">
    <location>
        <begin position="497"/>
        <end position="511"/>
    </location>
</feature>
<sequence>MARFLFALVCLGVVVLGEVEGKCPYHALWMPNSPHKLPEDHPSMKMYTVDVHKRRALQQEPTPRAADFEGKGVGTCEYVNPFTQGQTCVQMTGSSYEDEAAAKAWCDAPGLPGAVGTFTKGGSCAAFQDENFAGVCVNDEGTPQETASAFVEVPGNALASCTTTIMGCETFGGGAWIGAKCVKDEDDESMKNVIAVPEGSTTPLAEGECKLQAGIAGGGHMDMNAFWTSACANSNSSYSMPRRWQADTRTITTQKDRSVTVGHVWYDLENNRRREDSFLVEGELNVFQEAKNSTFLHFGPRFYMIDWNEDGTHKCTIADSPVGILRPNWIIDAEGYDAVNQYLGTEYMMYEGNYRRVKKFRKTEPLEDAYMIQSFDDEEDWDTPEGKKRRPLNRQTPGAPFQGDAVNQYFNHSTDFSDDVFDIYKVLDCVERDFNRTEFAERQEQLAAEQGVEFDASAPGLNLNSSFHVDSGVLDVECKECDIEYAVRSVDGGKEEESPDDIEEPAAEAEPAESGGAAVPPGASNTPDFEGSQEVNDEVSVEWKYHSANSTLMITATLDKDAWFSIAFPEIECLMEPAVSVIAIPDGDQVLSNRYSINSHAMSGIQEMVGDDEGGIPSFSAGKVGPKVVIEIQKYVEDFSTPLSVTWARGFEQKLGYHGGNGKGCLSIAPGA</sequence>
<dbReference type="Proteomes" id="UP000316726">
    <property type="component" value="Chromosome 9"/>
</dbReference>
<reference evidence="3 4" key="1">
    <citation type="submission" date="2018-07" db="EMBL/GenBank/DDBJ databases">
        <title>The complete nuclear genome of the prasinophyte Chloropicon primus (CCMP1205).</title>
        <authorList>
            <person name="Pombert J.-F."/>
            <person name="Otis C."/>
            <person name="Turmel M."/>
            <person name="Lemieux C."/>
        </authorList>
    </citation>
    <scope>NUCLEOTIDE SEQUENCE [LARGE SCALE GENOMIC DNA]</scope>
    <source>
        <strain evidence="3 4">CCMP1205</strain>
    </source>
</reference>
<name>A0A5B8MQU3_9CHLO</name>
<protein>
    <submittedName>
        <fullName evidence="3">Uncharacterized protein</fullName>
    </submittedName>
</protein>
<dbReference type="AlphaFoldDB" id="A0A5B8MQU3"/>
<feature type="region of interest" description="Disordered" evidence="1">
    <location>
        <begin position="489"/>
        <end position="536"/>
    </location>
</feature>
<feature type="signal peptide" evidence="2">
    <location>
        <begin position="1"/>
        <end position="21"/>
    </location>
</feature>
<evidence type="ECO:0000313" key="3">
    <source>
        <dbReference type="EMBL" id="QDZ22846.1"/>
    </source>
</evidence>
<dbReference type="EMBL" id="CP031042">
    <property type="protein sequence ID" value="QDZ22846.1"/>
    <property type="molecule type" value="Genomic_DNA"/>
</dbReference>